<feature type="chain" id="PRO_5026997007" description="Clan AA aspartic protease" evidence="1">
    <location>
        <begin position="22"/>
        <end position="308"/>
    </location>
</feature>
<dbReference type="EMBL" id="JAAFZH010000001">
    <property type="protein sequence ID" value="NDU94181.1"/>
    <property type="molecule type" value="Genomic_DNA"/>
</dbReference>
<evidence type="ECO:0000256" key="1">
    <source>
        <dbReference type="SAM" id="SignalP"/>
    </source>
</evidence>
<reference evidence="2 3" key="1">
    <citation type="submission" date="2020-02" db="EMBL/GenBank/DDBJ databases">
        <title>Draft genome sequence of two Spirosoma agri KCTC 52727 and Spirosoma terrae KCTC 52035.</title>
        <authorList>
            <person name="Rojas J."/>
            <person name="Ambika Manirajan B."/>
            <person name="Suarez C."/>
            <person name="Ratering S."/>
            <person name="Schnell S."/>
        </authorList>
    </citation>
    <scope>NUCLEOTIDE SEQUENCE [LARGE SCALE GENOMIC DNA]</scope>
    <source>
        <strain evidence="2 3">KCTC 52035</strain>
    </source>
</reference>
<protein>
    <recommendedName>
        <fullName evidence="4">Clan AA aspartic protease</fullName>
    </recommendedName>
</protein>
<feature type="signal peptide" evidence="1">
    <location>
        <begin position="1"/>
        <end position="21"/>
    </location>
</feature>
<evidence type="ECO:0008006" key="4">
    <source>
        <dbReference type="Google" id="ProtNLM"/>
    </source>
</evidence>
<comment type="caution">
    <text evidence="2">The sequence shown here is derived from an EMBL/GenBank/DDBJ whole genome shotgun (WGS) entry which is preliminary data.</text>
</comment>
<organism evidence="2 3">
    <name type="scientific">Spirosoma terrae</name>
    <dbReference type="NCBI Taxonomy" id="1968276"/>
    <lineage>
        <taxon>Bacteria</taxon>
        <taxon>Pseudomonadati</taxon>
        <taxon>Bacteroidota</taxon>
        <taxon>Cytophagia</taxon>
        <taxon>Cytophagales</taxon>
        <taxon>Cytophagaceae</taxon>
        <taxon>Spirosoma</taxon>
    </lineage>
</organism>
<dbReference type="Gene3D" id="2.40.70.10">
    <property type="entry name" value="Acid Proteases"/>
    <property type="match status" value="2"/>
</dbReference>
<accession>A0A6L9L501</accession>
<gene>
    <name evidence="2" type="ORF">GK108_04790</name>
</gene>
<name>A0A6L9L501_9BACT</name>
<sequence length="308" mass="34516">MKAIRVYAVLIASLLWQLSFGQDANKTGLSSKINSIPFQLTDYNNLSVQAILNNKDTVHLMFHTAANAVTLTEESMKKVKSLSFDGADTVKSWGGENNVSRFSKSNVLKIAGLQWQNVPIWENKNSGPQTDGKFGIDLFENKVIELDFDNKTMFVHRELPTKTKKYQKVKLFFEDDMMFLEGNCLVGDTLLSNKFLIHSGYSGGILFDDAFAGNNKLDEKLTIIAEKELKDSFGNVLKTKKAIVPKFMLGNEVLQNVPVGFFSGALGRQKISVIGGDILKRFNVIIDAQREHIYLKANRLKNTSYTNT</sequence>
<dbReference type="RefSeq" id="WP_163943528.1">
    <property type="nucleotide sequence ID" value="NZ_JAAFZH010000001.1"/>
</dbReference>
<keyword evidence="3" id="KW-1185">Reference proteome</keyword>
<proteinExistence type="predicted"/>
<dbReference type="InterPro" id="IPR021109">
    <property type="entry name" value="Peptidase_aspartic_dom_sf"/>
</dbReference>
<dbReference type="AlphaFoldDB" id="A0A6L9L501"/>
<evidence type="ECO:0000313" key="3">
    <source>
        <dbReference type="Proteomes" id="UP000474175"/>
    </source>
</evidence>
<keyword evidence="1" id="KW-0732">Signal</keyword>
<evidence type="ECO:0000313" key="2">
    <source>
        <dbReference type="EMBL" id="NDU94181.1"/>
    </source>
</evidence>
<dbReference type="Proteomes" id="UP000474175">
    <property type="component" value="Unassembled WGS sequence"/>
</dbReference>